<organism evidence="2 3">
    <name type="scientific">Dryococelus australis</name>
    <dbReference type="NCBI Taxonomy" id="614101"/>
    <lineage>
        <taxon>Eukaryota</taxon>
        <taxon>Metazoa</taxon>
        <taxon>Ecdysozoa</taxon>
        <taxon>Arthropoda</taxon>
        <taxon>Hexapoda</taxon>
        <taxon>Insecta</taxon>
        <taxon>Pterygota</taxon>
        <taxon>Neoptera</taxon>
        <taxon>Polyneoptera</taxon>
        <taxon>Phasmatodea</taxon>
        <taxon>Verophasmatodea</taxon>
        <taxon>Anareolatae</taxon>
        <taxon>Phasmatidae</taxon>
        <taxon>Eurycanthinae</taxon>
        <taxon>Dryococelus</taxon>
    </lineage>
</organism>
<dbReference type="EMBL" id="JARBHB010000003">
    <property type="protein sequence ID" value="KAJ8888572.1"/>
    <property type="molecule type" value="Genomic_DNA"/>
</dbReference>
<name>A0ABQ9HW11_9NEOP</name>
<protein>
    <submittedName>
        <fullName evidence="2">Uncharacterized protein</fullName>
    </submittedName>
</protein>
<feature type="region of interest" description="Disordered" evidence="1">
    <location>
        <begin position="425"/>
        <end position="466"/>
    </location>
</feature>
<evidence type="ECO:0000313" key="2">
    <source>
        <dbReference type="EMBL" id="KAJ8888572.1"/>
    </source>
</evidence>
<evidence type="ECO:0000313" key="3">
    <source>
        <dbReference type="Proteomes" id="UP001159363"/>
    </source>
</evidence>
<gene>
    <name evidence="2" type="ORF">PR048_008063</name>
</gene>
<keyword evidence="3" id="KW-1185">Reference proteome</keyword>
<accession>A0ABQ9HW11</accession>
<comment type="caution">
    <text evidence="2">The sequence shown here is derived from an EMBL/GenBank/DDBJ whole genome shotgun (WGS) entry which is preliminary data.</text>
</comment>
<evidence type="ECO:0000256" key="1">
    <source>
        <dbReference type="SAM" id="MobiDB-lite"/>
    </source>
</evidence>
<dbReference type="Proteomes" id="UP001159363">
    <property type="component" value="Chromosome 3"/>
</dbReference>
<reference evidence="2 3" key="1">
    <citation type="submission" date="2023-02" db="EMBL/GenBank/DDBJ databases">
        <title>LHISI_Scaffold_Assembly.</title>
        <authorList>
            <person name="Stuart O.P."/>
            <person name="Cleave R."/>
            <person name="Magrath M.J.L."/>
            <person name="Mikheyev A.S."/>
        </authorList>
    </citation>
    <scope>NUCLEOTIDE SEQUENCE [LARGE SCALE GENOMIC DNA]</scope>
    <source>
        <strain evidence="2">Daus_M_001</strain>
        <tissue evidence="2">Leg muscle</tissue>
    </source>
</reference>
<feature type="region of interest" description="Disordered" evidence="1">
    <location>
        <begin position="984"/>
        <end position="1015"/>
    </location>
</feature>
<proteinExistence type="predicted"/>
<sequence>MSGNVLFPCYSHFKSKELVGAAVQETRAEINTWYKIGWPQRLYLMQNLPDDTGSNTQLHAQLIAYSLTGSVQRDGVQHSLFQLGSVASLWSTTVSPVKVPHSRTVPYTRIMSVYSANVYSTMLMGNAKARERGSRQDTVAGINPITPSLTPVEVSQHVNCFSLQHKHNLIHVFNFTADIIQMFSNDLAVDDTEVLLFPYPIKSPIEVSVLVDTLRKKKSLWPVLSQQGIRAKCFEFFQFLHLSIEKATCRCDKPVATRMLLVFNGIKFLRLSERMFWFITLASLGVTRGAGNLPDQATDNEETKSQQSIEIVYVYLAEVCVVSGVKVLLKQWFSKVVEVGPAAGPSGGAMVECQGRGEGRASGENSSENGNIRHLQQFQAGFTVSRPRTTMVGDRKVNRLVTVVYSTYDNEWKDFDPLNTEVFRADEDEGSSTRMQGRGETGNPRENAPTSGIVRRNPHVRKSGEPPRLESNLVCLEITVRNRIHTVVQGVLQHNVRPPYHRKPVIRIENIFQFSYGEFYGGQLRCNYETEILFILVSDWPYEKLFTAIVDSFFLRATGPIRNEQNSVGIILLARSVIGTGRAAPVWGTVSSGIDAVSSSTDRACCMFANTGAGAVRSSSPHQFFARPDESDTMESRNSLLFSGYDLVGFTHNDLAFHWLLLRFRRVGVVMSWSSGYCEWLTVMLNFNQIDVKAASCSVSGKRGKKLPIFPYMPHFRTLKEFRGCGGETVSLLASHHGEPSSIPSRNTPVCAHVGIVRDDAASWRVFSGISRFPRPFIPPLLHTHRNTLIGSQDLAVKSRPNFFAHSFKEFKYSADVTYKSVEYIYLIVAMIGRFIGCPIKCYVKKQGSDTGDTNTHFKCLIAPTRKACSVSVVKVSVTITPLTELSDSNTECNSQRNSLTKLQTLQNNEDAMPWDEYRDMLVSGWVSMLARRDAVEYAARAVGIRFRRERRDICGPFAPVKVSWSRRVKRGEYVAALECKIRGNGRSPKNPPTSGIVRHDSHMRKSGRNQALFA</sequence>